<organism evidence="3 4">
    <name type="scientific">Nesterenkonia cremea</name>
    <dbReference type="NCBI Taxonomy" id="1882340"/>
    <lineage>
        <taxon>Bacteria</taxon>
        <taxon>Bacillati</taxon>
        <taxon>Actinomycetota</taxon>
        <taxon>Actinomycetes</taxon>
        <taxon>Micrococcales</taxon>
        <taxon>Micrococcaceae</taxon>
        <taxon>Nesterenkonia</taxon>
    </lineage>
</organism>
<gene>
    <name evidence="3" type="ORF">GCM10011401_09240</name>
</gene>
<dbReference type="PANTHER" id="PTHR30290">
    <property type="entry name" value="PERIPLASMIC BINDING COMPONENT OF ABC TRANSPORTER"/>
    <property type="match status" value="1"/>
</dbReference>
<evidence type="ECO:0000313" key="4">
    <source>
        <dbReference type="Proteomes" id="UP000633136"/>
    </source>
</evidence>
<dbReference type="Gene3D" id="3.90.76.10">
    <property type="entry name" value="Dipeptide-binding Protein, Domain 1"/>
    <property type="match status" value="1"/>
</dbReference>
<comment type="caution">
    <text evidence="3">The sequence shown here is derived from an EMBL/GenBank/DDBJ whole genome shotgun (WGS) entry which is preliminary data.</text>
</comment>
<evidence type="ECO:0000259" key="2">
    <source>
        <dbReference type="Pfam" id="PF00496"/>
    </source>
</evidence>
<proteinExistence type="predicted"/>
<reference evidence="3" key="1">
    <citation type="journal article" date="2014" name="Int. J. Syst. Evol. Microbiol.">
        <title>Complete genome sequence of Corynebacterium casei LMG S-19264T (=DSM 44701T), isolated from a smear-ripened cheese.</title>
        <authorList>
            <consortium name="US DOE Joint Genome Institute (JGI-PGF)"/>
            <person name="Walter F."/>
            <person name="Albersmeier A."/>
            <person name="Kalinowski J."/>
            <person name="Ruckert C."/>
        </authorList>
    </citation>
    <scope>NUCLEOTIDE SEQUENCE</scope>
    <source>
        <strain evidence="3">CGMCC 1.15388</strain>
    </source>
</reference>
<dbReference type="GO" id="GO:1904680">
    <property type="term" value="F:peptide transmembrane transporter activity"/>
    <property type="evidence" value="ECO:0007669"/>
    <property type="project" value="TreeGrafter"/>
</dbReference>
<dbReference type="RefSeq" id="WP_188683177.1">
    <property type="nucleotide sequence ID" value="NZ_BMIS01000003.1"/>
</dbReference>
<keyword evidence="4" id="KW-1185">Reference proteome</keyword>
<dbReference type="Pfam" id="PF00496">
    <property type="entry name" value="SBP_bac_5"/>
    <property type="match status" value="1"/>
</dbReference>
<feature type="domain" description="Solute-binding protein family 5" evidence="2">
    <location>
        <begin position="113"/>
        <end position="481"/>
    </location>
</feature>
<dbReference type="Gene3D" id="3.40.190.10">
    <property type="entry name" value="Periplasmic binding protein-like II"/>
    <property type="match status" value="1"/>
</dbReference>
<protein>
    <submittedName>
        <fullName evidence="3">Peptide ABC transporter DppA</fullName>
    </submittedName>
</protein>
<dbReference type="Proteomes" id="UP000633136">
    <property type="component" value="Unassembled WGS sequence"/>
</dbReference>
<dbReference type="CDD" id="cd00995">
    <property type="entry name" value="PBP2_NikA_DppA_OppA_like"/>
    <property type="match status" value="1"/>
</dbReference>
<dbReference type="AlphaFoldDB" id="A0A917ENU4"/>
<dbReference type="GO" id="GO:0042597">
    <property type="term" value="C:periplasmic space"/>
    <property type="evidence" value="ECO:0007669"/>
    <property type="project" value="UniProtKB-ARBA"/>
</dbReference>
<name>A0A917ENU4_9MICC</name>
<dbReference type="InterPro" id="IPR030678">
    <property type="entry name" value="Peptide/Ni-bd"/>
</dbReference>
<dbReference type="EMBL" id="BMIS01000003">
    <property type="protein sequence ID" value="GGE64257.1"/>
    <property type="molecule type" value="Genomic_DNA"/>
</dbReference>
<dbReference type="GO" id="GO:0043190">
    <property type="term" value="C:ATP-binding cassette (ABC) transporter complex"/>
    <property type="evidence" value="ECO:0007669"/>
    <property type="project" value="InterPro"/>
</dbReference>
<reference evidence="3" key="2">
    <citation type="submission" date="2020-09" db="EMBL/GenBank/DDBJ databases">
        <authorList>
            <person name="Sun Q."/>
            <person name="Zhou Y."/>
        </authorList>
    </citation>
    <scope>NUCLEOTIDE SEQUENCE</scope>
    <source>
        <strain evidence="3">CGMCC 1.15388</strain>
    </source>
</reference>
<dbReference type="InterPro" id="IPR000914">
    <property type="entry name" value="SBP_5_dom"/>
</dbReference>
<dbReference type="PIRSF" id="PIRSF002741">
    <property type="entry name" value="MppA"/>
    <property type="match status" value="1"/>
</dbReference>
<dbReference type="PANTHER" id="PTHR30290:SF83">
    <property type="entry name" value="ABC TRANSPORTER SUBSTRATE-BINDING PROTEIN"/>
    <property type="match status" value="1"/>
</dbReference>
<evidence type="ECO:0000313" key="3">
    <source>
        <dbReference type="EMBL" id="GGE64257.1"/>
    </source>
</evidence>
<feature type="region of interest" description="Disordered" evidence="1">
    <location>
        <begin position="35"/>
        <end position="56"/>
    </location>
</feature>
<dbReference type="PROSITE" id="PS51257">
    <property type="entry name" value="PROKAR_LIPOPROTEIN"/>
    <property type="match status" value="1"/>
</dbReference>
<accession>A0A917ENU4</accession>
<sequence>MAEKKTWRSTAVAITAVGAIGLTACGDGGGNGNGAEGGGAISESHLIQGGADPSGVADDVAEQAVEGGGTVSIFNTEPQYLMPGNSSEVGGSKVLEQLFTGLTVVDYETFEAGPGVAESWDSDDQVTWTFELGEDWTFHNGDPVTAETFVDTFNWVVDPDNAQQNADFYDVILGYQDVVDGDAEELEGVRALDDHTLEIELNEPFSALPLMLSYTGFYPLPDEAFEDPDAFEQAPIGNGRYQMDGEWEHDVEIAMERYEDWPGEEPGIPERIEWRMYSDPDTAYMDVQSGELDVLDQIPPNRLPTVEDDFADHFTGFETSSSEYIGFPLYQEEFEDPDVRQALSMAVDREAITETIFDGARQPAESVIPPMLIEDHEGTCEYCQHNPEEAAELYEAAGGPDELTVYFNSDGGHDDWVEAVSNMWQETLGIEDVTFESLEFAQYLELHDNQEISGPYRMGWVLSYPSPQYAMEPVYTTGQSSNYADYSSEEFDELIAEANAADPEEADDLYIEAEEVLLEDMPIMPLWFRIDVSVHSENIHNESIYVDPRTFLRAEQLVVLED</sequence>
<dbReference type="InterPro" id="IPR039424">
    <property type="entry name" value="SBP_5"/>
</dbReference>
<dbReference type="GO" id="GO:0015833">
    <property type="term" value="P:peptide transport"/>
    <property type="evidence" value="ECO:0007669"/>
    <property type="project" value="TreeGrafter"/>
</dbReference>
<dbReference type="Gene3D" id="3.10.105.10">
    <property type="entry name" value="Dipeptide-binding Protein, Domain 3"/>
    <property type="match status" value="1"/>
</dbReference>
<dbReference type="SUPFAM" id="SSF53850">
    <property type="entry name" value="Periplasmic binding protein-like II"/>
    <property type="match status" value="1"/>
</dbReference>
<evidence type="ECO:0000256" key="1">
    <source>
        <dbReference type="SAM" id="MobiDB-lite"/>
    </source>
</evidence>